<dbReference type="PANTHER" id="PTHR11926:SF1365">
    <property type="entry name" value="GLYCOSYLTRANSFERASE"/>
    <property type="match status" value="1"/>
</dbReference>
<accession>A0A833TZ86</accession>
<dbReference type="EMBL" id="LIHL02000010">
    <property type="protein sequence ID" value="KAF5458181.1"/>
    <property type="molecule type" value="Genomic_DNA"/>
</dbReference>
<evidence type="ECO:0000313" key="2">
    <source>
        <dbReference type="EMBL" id="KAF5458181.1"/>
    </source>
</evidence>
<gene>
    <name evidence="2" type="ORF">F2P56_022235</name>
</gene>
<protein>
    <recommendedName>
        <fullName evidence="4">7-deoxyloganetin glucosyltransferase-like</fullName>
    </recommendedName>
</protein>
<evidence type="ECO:0008006" key="4">
    <source>
        <dbReference type="Google" id="ProtNLM"/>
    </source>
</evidence>
<reference evidence="2" key="2">
    <citation type="submission" date="2020-03" db="EMBL/GenBank/DDBJ databases">
        <title>Walnut 2.0.</title>
        <authorList>
            <person name="Marrano A."/>
            <person name="Britton M."/>
            <person name="Zimin A.V."/>
            <person name="Zaini P.A."/>
            <person name="Workman R."/>
            <person name="Puiu D."/>
            <person name="Bianco L."/>
            <person name="Allen B.J."/>
            <person name="Troggio M."/>
            <person name="Leslie C.A."/>
            <person name="Timp W."/>
            <person name="Dendekar A."/>
            <person name="Salzberg S.L."/>
            <person name="Neale D.B."/>
        </authorList>
    </citation>
    <scope>NUCLEOTIDE SEQUENCE</scope>
    <source>
        <tissue evidence="2">Leaves</tissue>
    </source>
</reference>
<evidence type="ECO:0000256" key="1">
    <source>
        <dbReference type="ARBA" id="ARBA00009995"/>
    </source>
</evidence>
<reference evidence="2" key="1">
    <citation type="submission" date="2015-10" db="EMBL/GenBank/DDBJ databases">
        <authorList>
            <person name="Martinez-Garcia P.J."/>
            <person name="Crepeau M.W."/>
            <person name="Puiu D."/>
            <person name="Gonzalez-Ibeas D."/>
            <person name="Whalen J."/>
            <person name="Stevens K."/>
            <person name="Paul R."/>
            <person name="Butterfield T."/>
            <person name="Britton M."/>
            <person name="Reagan R."/>
            <person name="Chakraborty S."/>
            <person name="Walawage S.L."/>
            <person name="Vasquez-Gross H.A."/>
            <person name="Cardeno C."/>
            <person name="Famula R."/>
            <person name="Pratt K."/>
            <person name="Kuruganti S."/>
            <person name="Aradhya M.K."/>
            <person name="Leslie C.A."/>
            <person name="Dandekar A.M."/>
            <person name="Salzberg S.L."/>
            <person name="Wegrzyn J.L."/>
            <person name="Langley C.H."/>
            <person name="Neale D.B."/>
        </authorList>
    </citation>
    <scope>NUCLEOTIDE SEQUENCE</scope>
    <source>
        <tissue evidence="2">Leaves</tissue>
    </source>
</reference>
<organism evidence="2 3">
    <name type="scientific">Juglans regia</name>
    <name type="common">English walnut</name>
    <dbReference type="NCBI Taxonomy" id="51240"/>
    <lineage>
        <taxon>Eukaryota</taxon>
        <taxon>Viridiplantae</taxon>
        <taxon>Streptophyta</taxon>
        <taxon>Embryophyta</taxon>
        <taxon>Tracheophyta</taxon>
        <taxon>Spermatophyta</taxon>
        <taxon>Magnoliopsida</taxon>
        <taxon>eudicotyledons</taxon>
        <taxon>Gunneridae</taxon>
        <taxon>Pentapetalae</taxon>
        <taxon>rosids</taxon>
        <taxon>fabids</taxon>
        <taxon>Fagales</taxon>
        <taxon>Juglandaceae</taxon>
        <taxon>Juglans</taxon>
    </lineage>
</organism>
<dbReference type="PANTHER" id="PTHR11926">
    <property type="entry name" value="GLUCOSYL/GLUCURONOSYL TRANSFERASES"/>
    <property type="match status" value="1"/>
</dbReference>
<name>A0A833TZ86_JUGRE</name>
<proteinExistence type="inferred from homology"/>
<dbReference type="Gene3D" id="3.40.50.2000">
    <property type="entry name" value="Glycogen Phosphorylase B"/>
    <property type="match status" value="1"/>
</dbReference>
<dbReference type="SUPFAM" id="SSF53756">
    <property type="entry name" value="UDP-Glycosyltransferase/glycogen phosphorylase"/>
    <property type="match status" value="1"/>
</dbReference>
<comment type="similarity">
    <text evidence="1">Belongs to the UDP-glycosyltransferase family.</text>
</comment>
<sequence length="203" mass="22530">MDFVVAKKPHAVCVPYPKQGHVIPMMNLAKLLRSKGFHITFVNTEFNHTRLIRSIGPDHVKGPLDFQFETIPDGMPPTDLDATQDGRALCESTRKNCAVPFKELVIRLNSAWPPVSCIVSDGMMGFGSHFLRNSKRIADTLAPVGGLAWRSVFSLSTIYLFHFCVSLHGAASAGTELLSRKDQEIKSGTKREGLVSRERPKLR</sequence>
<dbReference type="Gramene" id="Jr10_12430_p1">
    <property type="protein sequence ID" value="cds.Jr10_12430_p1"/>
    <property type="gene ID" value="Jr10_12430"/>
</dbReference>
<comment type="caution">
    <text evidence="2">The sequence shown here is derived from an EMBL/GenBank/DDBJ whole genome shotgun (WGS) entry which is preliminary data.</text>
</comment>
<evidence type="ECO:0000313" key="3">
    <source>
        <dbReference type="Proteomes" id="UP000619265"/>
    </source>
</evidence>
<dbReference type="Proteomes" id="UP000619265">
    <property type="component" value="Unassembled WGS sequence"/>
</dbReference>
<dbReference type="AlphaFoldDB" id="A0A833TZ86"/>